<gene>
    <name evidence="1" type="ORF">ACFOY2_29365</name>
</gene>
<comment type="caution">
    <text evidence="1">The sequence shown here is derived from an EMBL/GenBank/DDBJ whole genome shotgun (WGS) entry which is preliminary data.</text>
</comment>
<dbReference type="RefSeq" id="WP_379531328.1">
    <property type="nucleotide sequence ID" value="NZ_JBHSBI010000016.1"/>
</dbReference>
<keyword evidence="2" id="KW-1185">Reference proteome</keyword>
<evidence type="ECO:0000313" key="1">
    <source>
        <dbReference type="EMBL" id="MFC4011370.1"/>
    </source>
</evidence>
<dbReference type="Pfam" id="PF04978">
    <property type="entry name" value="MST"/>
    <property type="match status" value="1"/>
</dbReference>
<sequence>MTELDEHGRPEPPLAGDETATLLGFLDYQRATLAWKCAGLDASGLKTTAGVSPMTLGGMLKHLAYVEEHWFSRRLHDHDLQPPWDTVDWDADPDWDWHSAAEDSPDELRAFWQDTVARSRALVALALTEGGLEQPAKRAWPDGRAPSLRWIVVHMIEEYARHNGHADLLRESVDGQTGE</sequence>
<dbReference type="InterPro" id="IPR034660">
    <property type="entry name" value="DinB/YfiT-like"/>
</dbReference>
<proteinExistence type="predicted"/>
<dbReference type="Gene3D" id="1.20.120.450">
    <property type="entry name" value="dinb family like domain"/>
    <property type="match status" value="1"/>
</dbReference>
<accession>A0ABV8GED7</accession>
<protein>
    <submittedName>
        <fullName evidence="1">DinB family protein</fullName>
    </submittedName>
</protein>
<dbReference type="SUPFAM" id="SSF109854">
    <property type="entry name" value="DinB/YfiT-like putative metalloenzymes"/>
    <property type="match status" value="1"/>
</dbReference>
<name>A0ABV8GED7_9ACTN</name>
<evidence type="ECO:0000313" key="2">
    <source>
        <dbReference type="Proteomes" id="UP001595851"/>
    </source>
</evidence>
<dbReference type="Proteomes" id="UP001595851">
    <property type="component" value="Unassembled WGS sequence"/>
</dbReference>
<dbReference type="EMBL" id="JBHSBI010000016">
    <property type="protein sequence ID" value="MFC4011370.1"/>
    <property type="molecule type" value="Genomic_DNA"/>
</dbReference>
<reference evidence="2" key="1">
    <citation type="journal article" date="2019" name="Int. J. Syst. Evol. Microbiol.">
        <title>The Global Catalogue of Microorganisms (GCM) 10K type strain sequencing project: providing services to taxonomists for standard genome sequencing and annotation.</title>
        <authorList>
            <consortium name="The Broad Institute Genomics Platform"/>
            <consortium name="The Broad Institute Genome Sequencing Center for Infectious Disease"/>
            <person name="Wu L."/>
            <person name="Ma J."/>
        </authorList>
    </citation>
    <scope>NUCLEOTIDE SEQUENCE [LARGE SCALE GENOMIC DNA]</scope>
    <source>
        <strain evidence="2">TBRC 1276</strain>
    </source>
</reference>
<dbReference type="InterPro" id="IPR007061">
    <property type="entry name" value="MST-like"/>
</dbReference>
<organism evidence="1 2">
    <name type="scientific">Nonomuraea purpurea</name>
    <dbReference type="NCBI Taxonomy" id="1849276"/>
    <lineage>
        <taxon>Bacteria</taxon>
        <taxon>Bacillati</taxon>
        <taxon>Actinomycetota</taxon>
        <taxon>Actinomycetes</taxon>
        <taxon>Streptosporangiales</taxon>
        <taxon>Streptosporangiaceae</taxon>
        <taxon>Nonomuraea</taxon>
    </lineage>
</organism>